<keyword evidence="3" id="KW-1185">Reference proteome</keyword>
<accession>A0ABN9SKQ3</accession>
<organism evidence="2 3">
    <name type="scientific">Prorocentrum cordatum</name>
    <dbReference type="NCBI Taxonomy" id="2364126"/>
    <lineage>
        <taxon>Eukaryota</taxon>
        <taxon>Sar</taxon>
        <taxon>Alveolata</taxon>
        <taxon>Dinophyceae</taxon>
        <taxon>Prorocentrales</taxon>
        <taxon>Prorocentraceae</taxon>
        <taxon>Prorocentrum</taxon>
    </lineage>
</organism>
<feature type="compositionally biased region" description="Polar residues" evidence="1">
    <location>
        <begin position="245"/>
        <end position="254"/>
    </location>
</feature>
<feature type="compositionally biased region" description="Basic and acidic residues" evidence="1">
    <location>
        <begin position="259"/>
        <end position="272"/>
    </location>
</feature>
<evidence type="ECO:0000313" key="2">
    <source>
        <dbReference type="EMBL" id="CAK0832360.1"/>
    </source>
</evidence>
<evidence type="ECO:0000313" key="3">
    <source>
        <dbReference type="Proteomes" id="UP001189429"/>
    </source>
</evidence>
<gene>
    <name evidence="2" type="ORF">PCOR1329_LOCUS30396</name>
</gene>
<protein>
    <recommendedName>
        <fullName evidence="4">Reverse transcriptase Ty1/copia-type domain-containing protein</fullName>
    </recommendedName>
</protein>
<dbReference type="Proteomes" id="UP001189429">
    <property type="component" value="Unassembled WGS sequence"/>
</dbReference>
<proteinExistence type="predicted"/>
<feature type="region of interest" description="Disordered" evidence="1">
    <location>
        <begin position="245"/>
        <end position="272"/>
    </location>
</feature>
<name>A0ABN9SKQ3_9DINO</name>
<feature type="non-terminal residue" evidence="2">
    <location>
        <position position="841"/>
    </location>
</feature>
<feature type="non-terminal residue" evidence="2">
    <location>
        <position position="1"/>
    </location>
</feature>
<evidence type="ECO:0008006" key="4">
    <source>
        <dbReference type="Google" id="ProtNLM"/>
    </source>
</evidence>
<dbReference type="EMBL" id="CAUYUJ010011669">
    <property type="protein sequence ID" value="CAK0832360.1"/>
    <property type="molecule type" value="Genomic_DNA"/>
</dbReference>
<comment type="caution">
    <text evidence="2">The sequence shown here is derived from an EMBL/GenBank/DDBJ whole genome shotgun (WGS) entry which is preliminary data.</text>
</comment>
<evidence type="ECO:0000256" key="1">
    <source>
        <dbReference type="SAM" id="MobiDB-lite"/>
    </source>
</evidence>
<sequence>ARWLMGKLQRRIQLFKRPATKLATLDPECDAPELVTWAASAINSMGKVGGHSPFENVLGVAGRPRSSDPFAIVDGGAGETQARNWACQTWEASDFAHVWRDGKGRENRPGKKGGWHGPARVLAQEKRRVDGWARAPSVVWIAHGNTLIWCAPEQLRPASEAEKMITELKKQANLDKTMTDILENAKVGTFEDLVDQRALRHGRSLNLKQNQATSAKKVETRTLEHQQTEGHQRDRLKLSYLLPQNQPLPSQTTIGPRLDLYRPPEKRQMGNDDMDEKTVYFEYIKKQGSEKPDSKGLMDTMLNSFIANQRHKDKLELSLSKMKCAERKEFEEVKVAVDIIRARWHFTRKADGRAKARLARPRRARNVMLTIAAAINWKLIKGDVTLAFLQAHELDKDLFIEPGSVLRKAFNVKGGELLGAVKPGYGTGEAPRHWWEAVKVGPKKLGLHACELEPCMWKLRCSQTGRLIGMAMAHVGDFIVAGDNERPEWNQLVAHIRRLYKWGAWEDMNDGVASAEQCGAITIEENGKGFFLRQRADADNIQEVRPPDGGRHRPPDSLRDKDQTVLRAICGEIYWLGVNAMSFLLAWVAELQSKMPNGTRSLFTTANNIVMLSRQNQYMGLEIHRHSLDDLGGCVAAIAAAKAMEGEKSQSTALDWGSKKLRMVARSSLAAEAQEAGDAKGEPRMVRMVLAEILLNRSPVRGRMAMLHHIPAVLVTDCAASRDGVVRSQSAGLGLEERRAAIEALAPRGAHDEGQATVRRVRLHAQIADGLAQGSWQAFGVLKLFLEKQEWRLICDENFMGARKRAVLGKGIFNATKPEDAAAAREIFEKRRRARKELSQN</sequence>
<reference evidence="2" key="1">
    <citation type="submission" date="2023-10" db="EMBL/GenBank/DDBJ databases">
        <authorList>
            <person name="Chen Y."/>
            <person name="Shah S."/>
            <person name="Dougan E. K."/>
            <person name="Thang M."/>
            <person name="Chan C."/>
        </authorList>
    </citation>
    <scope>NUCLEOTIDE SEQUENCE [LARGE SCALE GENOMIC DNA]</scope>
</reference>